<keyword evidence="4" id="KW-0418">Kinase</keyword>
<dbReference type="SUPFAM" id="SSF55874">
    <property type="entry name" value="ATPase domain of HSP90 chaperone/DNA topoisomerase II/histidine kinase"/>
    <property type="match status" value="1"/>
</dbReference>
<keyword evidence="1" id="KW-0812">Transmembrane</keyword>
<keyword evidence="5" id="KW-1185">Reference proteome</keyword>
<dbReference type="Pfam" id="PF06580">
    <property type="entry name" value="His_kinase"/>
    <property type="match status" value="1"/>
</dbReference>
<comment type="caution">
    <text evidence="4">The sequence shown here is derived from an EMBL/GenBank/DDBJ whole genome shotgun (WGS) entry which is preliminary data.</text>
</comment>
<dbReference type="GO" id="GO:0000155">
    <property type="term" value="F:phosphorelay sensor kinase activity"/>
    <property type="evidence" value="ECO:0007669"/>
    <property type="project" value="InterPro"/>
</dbReference>
<gene>
    <name evidence="4" type="ORF">LKD31_08575</name>
</gene>
<reference evidence="4" key="1">
    <citation type="submission" date="2021-10" db="EMBL/GenBank/DDBJ databases">
        <title>Anaerobic single-cell dispensing facilitates the cultivation of human gut bacteria.</title>
        <authorList>
            <person name="Afrizal A."/>
        </authorList>
    </citation>
    <scope>NUCLEOTIDE SEQUENCE</scope>
    <source>
        <strain evidence="4">CLA-AA-H250</strain>
    </source>
</reference>
<protein>
    <submittedName>
        <fullName evidence="4">Histidine kinase</fullName>
    </submittedName>
</protein>
<sequence>MVKIYKKKRLRVLLRFFSVLFLGLFLIFSVIHLYLGQTLRAVEDQYIEETAILYVKNINRKIQSINQEFLMLANNLRNILPGIPQNISPRDGGYYDVLFMASDLVGSLKTRYPELKQSFLYWPASDLLAFSTGLSFASTDDFGITGQVKQRLRQQKDSLSTQVCWEILTSGEEAYILGWYRQKEIMLACLIDLNQLFAEINDMPKSYSVISFLRWNDGRVIAPQAYRKQAEQAIADGAEVYTYPLANLGTAYIQKVEDGEILQNVHFQLGLFNMEMVLLWLEVILVVRLCYRWLFHPFTKFVTGLENVGTEEIFDRLDENDILELETINRQFKTLSHRLKDMRIALYEQEITKKQTELELLQEQVRPHFFLNCLSLVHSLADRDSNWEITELLEDLSGYIRYLFGPTANLRKISEEINHVKLYIQLQHKRYGDAFSCTIDVDEDLRDYFIPKLMLQTLVENSIQHNAIYERPVEVSLFLTKEVMDNETWLYCCVSDTGKGFSDAVMDAILHDREIYRDGRRHIGLSNLKERLKLIYGNDATFQLSNMADNYGAIVEVRIKLSRIKSPNEP</sequence>
<dbReference type="GO" id="GO:0016020">
    <property type="term" value="C:membrane"/>
    <property type="evidence" value="ECO:0007669"/>
    <property type="project" value="InterPro"/>
</dbReference>
<dbReference type="Proteomes" id="UP001199424">
    <property type="component" value="Unassembled WGS sequence"/>
</dbReference>
<dbReference type="InterPro" id="IPR010559">
    <property type="entry name" value="Sig_transdc_His_kin_internal"/>
</dbReference>
<evidence type="ECO:0000256" key="1">
    <source>
        <dbReference type="SAM" id="Phobius"/>
    </source>
</evidence>
<dbReference type="PANTHER" id="PTHR34220:SF7">
    <property type="entry name" value="SENSOR HISTIDINE KINASE YPDA"/>
    <property type="match status" value="1"/>
</dbReference>
<organism evidence="4 5">
    <name type="scientific">Hominenteromicrobium mulieris</name>
    <dbReference type="NCBI Taxonomy" id="2885357"/>
    <lineage>
        <taxon>Bacteria</taxon>
        <taxon>Bacillati</taxon>
        <taxon>Bacillota</taxon>
        <taxon>Clostridia</taxon>
        <taxon>Eubacteriales</taxon>
        <taxon>Oscillospiraceae</taxon>
        <taxon>Hominenteromicrobium</taxon>
    </lineage>
</organism>
<evidence type="ECO:0000313" key="4">
    <source>
        <dbReference type="EMBL" id="MCC2137070.1"/>
    </source>
</evidence>
<dbReference type="InterPro" id="IPR050640">
    <property type="entry name" value="Bact_2-comp_sensor_kinase"/>
</dbReference>
<evidence type="ECO:0000259" key="2">
    <source>
        <dbReference type="Pfam" id="PF02518"/>
    </source>
</evidence>
<feature type="transmembrane region" description="Helical" evidence="1">
    <location>
        <begin position="12"/>
        <end position="35"/>
    </location>
</feature>
<keyword evidence="1" id="KW-1133">Transmembrane helix</keyword>
<dbReference type="EMBL" id="JAJEQC010000007">
    <property type="protein sequence ID" value="MCC2137070.1"/>
    <property type="molecule type" value="Genomic_DNA"/>
</dbReference>
<name>A0AAE3AI72_9FIRM</name>
<keyword evidence="4" id="KW-0808">Transferase</keyword>
<feature type="domain" description="Histidine kinase/HSP90-like ATPase" evidence="2">
    <location>
        <begin position="453"/>
        <end position="561"/>
    </location>
</feature>
<dbReference type="Gene3D" id="3.30.565.10">
    <property type="entry name" value="Histidine kinase-like ATPase, C-terminal domain"/>
    <property type="match status" value="1"/>
</dbReference>
<evidence type="ECO:0000259" key="3">
    <source>
        <dbReference type="Pfam" id="PF06580"/>
    </source>
</evidence>
<feature type="domain" description="Signal transduction histidine kinase internal region" evidence="3">
    <location>
        <begin position="357"/>
        <end position="435"/>
    </location>
</feature>
<dbReference type="Pfam" id="PF02518">
    <property type="entry name" value="HATPase_c"/>
    <property type="match status" value="1"/>
</dbReference>
<dbReference type="PANTHER" id="PTHR34220">
    <property type="entry name" value="SENSOR HISTIDINE KINASE YPDA"/>
    <property type="match status" value="1"/>
</dbReference>
<dbReference type="RefSeq" id="WP_308449368.1">
    <property type="nucleotide sequence ID" value="NZ_JAJEQC010000007.1"/>
</dbReference>
<proteinExistence type="predicted"/>
<keyword evidence="1" id="KW-0472">Membrane</keyword>
<evidence type="ECO:0000313" key="5">
    <source>
        <dbReference type="Proteomes" id="UP001199424"/>
    </source>
</evidence>
<accession>A0AAE3AI72</accession>
<dbReference type="InterPro" id="IPR036890">
    <property type="entry name" value="HATPase_C_sf"/>
</dbReference>
<dbReference type="InterPro" id="IPR003594">
    <property type="entry name" value="HATPase_dom"/>
</dbReference>
<dbReference type="AlphaFoldDB" id="A0AAE3AI72"/>